<protein>
    <submittedName>
        <fullName evidence="5">Luciferin sulfotransferase-like</fullName>
    </submittedName>
</protein>
<dbReference type="GO" id="GO:0008146">
    <property type="term" value="F:sulfotransferase activity"/>
    <property type="evidence" value="ECO:0007669"/>
    <property type="project" value="InterPro"/>
</dbReference>
<dbReference type="PANTHER" id="PTHR11783">
    <property type="entry name" value="SULFOTRANSFERASE SULT"/>
    <property type="match status" value="1"/>
</dbReference>
<dbReference type="OrthoDB" id="205623at2759"/>
<name>A0A6P8YNJ8_DROAB</name>
<evidence type="ECO:0000313" key="4">
    <source>
        <dbReference type="Proteomes" id="UP000515160"/>
    </source>
</evidence>
<feature type="domain" description="Sulfotransferase" evidence="3">
    <location>
        <begin position="66"/>
        <end position="319"/>
    </location>
</feature>
<dbReference type="GeneID" id="117570411"/>
<evidence type="ECO:0000256" key="2">
    <source>
        <dbReference type="ARBA" id="ARBA00022679"/>
    </source>
</evidence>
<evidence type="ECO:0000256" key="1">
    <source>
        <dbReference type="ARBA" id="ARBA00005771"/>
    </source>
</evidence>
<organism evidence="4 5">
    <name type="scientific">Drosophila albomicans</name>
    <name type="common">Fruit fly</name>
    <dbReference type="NCBI Taxonomy" id="7291"/>
    <lineage>
        <taxon>Eukaryota</taxon>
        <taxon>Metazoa</taxon>
        <taxon>Ecdysozoa</taxon>
        <taxon>Arthropoda</taxon>
        <taxon>Hexapoda</taxon>
        <taxon>Insecta</taxon>
        <taxon>Pterygota</taxon>
        <taxon>Neoptera</taxon>
        <taxon>Endopterygota</taxon>
        <taxon>Diptera</taxon>
        <taxon>Brachycera</taxon>
        <taxon>Muscomorpha</taxon>
        <taxon>Ephydroidea</taxon>
        <taxon>Drosophilidae</taxon>
        <taxon>Drosophila</taxon>
    </lineage>
</organism>
<comment type="similarity">
    <text evidence="1">Belongs to the sulfotransferase 1 family.</text>
</comment>
<dbReference type="SUPFAM" id="SSF52540">
    <property type="entry name" value="P-loop containing nucleoside triphosphate hydrolases"/>
    <property type="match status" value="1"/>
</dbReference>
<reference evidence="5" key="1">
    <citation type="submission" date="2025-08" db="UniProtKB">
        <authorList>
            <consortium name="RefSeq"/>
        </authorList>
    </citation>
    <scope>IDENTIFICATION</scope>
    <source>
        <strain evidence="5">15112-1751.03</strain>
        <tissue evidence="5">Whole Adult</tissue>
    </source>
</reference>
<dbReference type="AlphaFoldDB" id="A0A6P8YNJ8"/>
<dbReference type="InterPro" id="IPR000863">
    <property type="entry name" value="Sulfotransferase_dom"/>
</dbReference>
<accession>A0A6P8YNJ8</accession>
<dbReference type="Pfam" id="PF00685">
    <property type="entry name" value="Sulfotransfer_1"/>
    <property type="match status" value="1"/>
</dbReference>
<keyword evidence="2" id="KW-0808">Transferase</keyword>
<proteinExistence type="inferred from homology"/>
<sequence length="331" mass="38925">MYESKPLKTLCLKPMMQLRCIDDPESGESAGDWLPLKQDWSTRWCTLPERYMDGWVDLISNFNTRDSDVFVVTFMKAGATWMQELAWMLRHNLDFVSAANKQSFLRCPYLEFSANNDSAKFHNTLKAADDLISPRVIKSHLPAQLLPLQIFQKNRKIIYVARNPKDVIVSAFPFTTAIKMWQGDLDTFIDEFLNDKVLYCSYWSHVIDFWRMRNNPNIFFVTYEEMKRDLKDVIQRLCKFLGVNELKECEMNPLLAYLSFDNMKKQEFLNPTDLVRKRENNLREDFDFMRRGIVGSYKEDLTADQIAKIDLWSHTCLSQYGICESDIFGKI</sequence>
<dbReference type="InterPro" id="IPR027417">
    <property type="entry name" value="P-loop_NTPase"/>
</dbReference>
<evidence type="ECO:0000313" key="5">
    <source>
        <dbReference type="RefSeq" id="XP_034107927.2"/>
    </source>
</evidence>
<dbReference type="RefSeq" id="XP_034107927.2">
    <property type="nucleotide sequence ID" value="XM_034252036.2"/>
</dbReference>
<gene>
    <name evidence="5" type="primary">LOC117570411</name>
</gene>
<evidence type="ECO:0000259" key="3">
    <source>
        <dbReference type="Pfam" id="PF00685"/>
    </source>
</evidence>
<keyword evidence="4" id="KW-1185">Reference proteome</keyword>
<dbReference type="Proteomes" id="UP000515160">
    <property type="component" value="Chromosome 3"/>
</dbReference>
<dbReference type="Gene3D" id="3.40.50.300">
    <property type="entry name" value="P-loop containing nucleotide triphosphate hydrolases"/>
    <property type="match status" value="1"/>
</dbReference>